<dbReference type="PANTHER" id="PTHR43711:SF31">
    <property type="entry name" value="HISTIDINE KINASE"/>
    <property type="match status" value="1"/>
</dbReference>
<dbReference type="InterPro" id="IPR033405">
    <property type="entry name" value="DUF5112"/>
</dbReference>
<dbReference type="InterPro" id="IPR033406">
    <property type="entry name" value="DUF5113"/>
</dbReference>
<organism evidence="8">
    <name type="scientific">termite gut metagenome</name>
    <dbReference type="NCBI Taxonomy" id="433724"/>
    <lineage>
        <taxon>unclassified sequences</taxon>
        <taxon>metagenomes</taxon>
        <taxon>organismal metagenomes</taxon>
    </lineage>
</organism>
<accession>A0A5J4RFH0</accession>
<comment type="catalytic activity">
    <reaction evidence="1">
        <text>ATP + protein L-histidine = ADP + protein N-phospho-L-histidine.</text>
        <dbReference type="EC" id="2.7.13.3"/>
    </reaction>
</comment>
<dbReference type="InterPro" id="IPR019734">
    <property type="entry name" value="TPR_rpt"/>
</dbReference>
<dbReference type="SUPFAM" id="SSF48452">
    <property type="entry name" value="TPR-like"/>
    <property type="match status" value="2"/>
</dbReference>
<keyword evidence="4 8" id="KW-0418">Kinase</keyword>
<evidence type="ECO:0000256" key="6">
    <source>
        <dbReference type="SAM" id="Phobius"/>
    </source>
</evidence>
<keyword evidence="6" id="KW-0812">Transmembrane</keyword>
<dbReference type="SMART" id="SM00387">
    <property type="entry name" value="HATPase_c"/>
    <property type="match status" value="1"/>
</dbReference>
<dbReference type="SUPFAM" id="SSF55874">
    <property type="entry name" value="ATPase domain of HSP90 chaperone/DNA topoisomerase II/histidine kinase"/>
    <property type="match status" value="2"/>
</dbReference>
<dbReference type="InterPro" id="IPR036890">
    <property type="entry name" value="HATPase_C_sf"/>
</dbReference>
<dbReference type="InterPro" id="IPR003594">
    <property type="entry name" value="HATPase_dom"/>
</dbReference>
<dbReference type="SMART" id="SM00028">
    <property type="entry name" value="TPR"/>
    <property type="match status" value="2"/>
</dbReference>
<keyword evidence="6" id="KW-1133">Transmembrane helix</keyword>
<evidence type="ECO:0000256" key="2">
    <source>
        <dbReference type="ARBA" id="ARBA00012438"/>
    </source>
</evidence>
<dbReference type="Pfam" id="PF17139">
    <property type="entry name" value="DUF5112"/>
    <property type="match status" value="1"/>
</dbReference>
<evidence type="ECO:0000256" key="5">
    <source>
        <dbReference type="ARBA" id="ARBA00023012"/>
    </source>
</evidence>
<dbReference type="Pfam" id="PF02518">
    <property type="entry name" value="HATPase_c"/>
    <property type="match status" value="1"/>
</dbReference>
<evidence type="ECO:0000259" key="7">
    <source>
        <dbReference type="PROSITE" id="PS50109"/>
    </source>
</evidence>
<sequence>MISRFSLYICCALLPATLLSCMGTAPTEEIRLIDSLNERAYDYRYKNLDSSFHAASQAYKQVRFYRMGKAEACNNKAFCAFMRMDFDEAERLYQEVRTLTRHELELLIADIGLMKIYQRTAENKEFYDRRNSALQRMKRIGEDKSLFVDRHEKTRLNYAYTEFFIVSAEYYYQLRQRPEALASLNAIHSEDLRDADTTQQLSYHYIKGASALCEGETPDEERLNEFGELYTVWNVASQQQYPYFEGVGLLGVADLMIDRSELLNARYSHAREQFGLPTDSLLPLRLAQKALSLFQKYNDRYRTADAYVTVGKYLNMHGHYAEALDTLTKALDCVNHHHQSYYANGRDSVEILKPFIANDSIYAEVNWLGRKDVKTVPEWIARIRDQLSVSYAGMEMKTPSNYNRNVYLDILDYTRQDKELQNRYLSLQQESKQLNILLWSVIGGIVLLFILLFISNNRAQIRNRKHIARLKRLLDICGKITASVPLNVATKEEIIQSVLIAVSSDMEELFQSKFHLHIPPEENPSASLELIADRRLTKDEQAQIQLITPYIAWALDNGTTLISLGEEQENLEKQRYVYEQRIARSKRENLIKKACFAIVADISPYIGRIKNELYKLTGKDFAKDSLLKKEKYQYLDELITIINDYNDILALWIKMKQGSLNLNIENFALDELFQLLAKGRRTFEMKRQTFEVSPTAAIVKADKALTLFMVNTLTENARKYTPEGGSIYLYANIAEEYVEISIEDTGCGLSPADVERITGKKVYDSHSIGIQETTNAEELKRSKGSGFGLMNCKGIIETYRKTNKLFNVCTFNIESTLGKGSRFYFRLPAGVRKSLGVISCLLFFSLFSCGHRLGREADLAASDTAYEQLLVEASAFADTAYYCNVAGDYLPALQYIDSAMSRLNRHYQEYAPPPHTCMNLVSDESPVELAWWNSTFNTDFHVILDIRNEAAVAFLALKQWEAYNYNNIAYTSLYKLLGEDQSLEGYCRQLEASTSNKTVGVILCSLLIVAFFIGYYLFFVRKRLTDRWNLEQVMEINRKVFSSSLVRSPEASLEALEREEETLKEIPRRIVNEAFDAVNELLSIESLSIAVFNETSGRLEFASSPLREAIPEVVQRCFDRQRYVSDETHRTLPLLVDTDGKRECVGVLCLEKREDTTPEADRLLFELIARYVAVVVFNAVVRLATKYRNIESAHEETRRASWEADMLHVQNRVLDNCLSAIKHETVYYPNKIKQIVERLNTLALSQAEEKECIETATELIDYYKGIFTLLSSCARRQLEEVTFRRATISVAQLFKRTEKYFAKASKGNPSRITLSTAPTDDHVTGDFNQLCFLLENLIDEALTVPQDGELHLQALMDEDYIRFFFTDTRREKTTEELNQLFYPDLARMTSQSSEKQTLKGTEYLICKQIIRDHDEFAGRRGCRINAETCAEGGFKVYFSVPRK</sequence>
<dbReference type="EMBL" id="SNRY01001262">
    <property type="protein sequence ID" value="KAA6332274.1"/>
    <property type="molecule type" value="Genomic_DNA"/>
</dbReference>
<dbReference type="PROSITE" id="PS50005">
    <property type="entry name" value="TPR"/>
    <property type="match status" value="1"/>
</dbReference>
<evidence type="ECO:0000256" key="1">
    <source>
        <dbReference type="ARBA" id="ARBA00000085"/>
    </source>
</evidence>
<dbReference type="EC" id="2.7.13.3" evidence="2"/>
<keyword evidence="5" id="KW-0902">Two-component regulatory system</keyword>
<dbReference type="GO" id="GO:0000160">
    <property type="term" value="P:phosphorelay signal transduction system"/>
    <property type="evidence" value="ECO:0007669"/>
    <property type="project" value="UniProtKB-KW"/>
</dbReference>
<dbReference type="InterPro" id="IPR005467">
    <property type="entry name" value="His_kinase_dom"/>
</dbReference>
<feature type="domain" description="Histidine kinase" evidence="7">
    <location>
        <begin position="636"/>
        <end position="831"/>
    </location>
</feature>
<dbReference type="Gene3D" id="3.30.565.10">
    <property type="entry name" value="Histidine kinase-like ATPase, C-terminal domain"/>
    <property type="match status" value="2"/>
</dbReference>
<keyword evidence="3 8" id="KW-0808">Transferase</keyword>
<dbReference type="PROSITE" id="PS51257">
    <property type="entry name" value="PROKAR_LIPOPROTEIN"/>
    <property type="match status" value="1"/>
</dbReference>
<dbReference type="InterPro" id="IPR011990">
    <property type="entry name" value="TPR-like_helical_dom_sf"/>
</dbReference>
<evidence type="ECO:0000256" key="3">
    <source>
        <dbReference type="ARBA" id="ARBA00022679"/>
    </source>
</evidence>
<dbReference type="GO" id="GO:0004673">
    <property type="term" value="F:protein histidine kinase activity"/>
    <property type="evidence" value="ECO:0007669"/>
    <property type="project" value="UniProtKB-EC"/>
</dbReference>
<dbReference type="InterPro" id="IPR050736">
    <property type="entry name" value="Sensor_HK_Regulatory"/>
</dbReference>
<dbReference type="Pfam" id="PF17140">
    <property type="entry name" value="DUF5113"/>
    <property type="match status" value="2"/>
</dbReference>
<name>A0A5J4RFH0_9ZZZZ</name>
<dbReference type="PANTHER" id="PTHR43711">
    <property type="entry name" value="TWO-COMPONENT HISTIDINE KINASE"/>
    <property type="match status" value="1"/>
</dbReference>
<feature type="transmembrane region" description="Helical" evidence="6">
    <location>
        <begin position="998"/>
        <end position="1018"/>
    </location>
</feature>
<evidence type="ECO:0000313" key="8">
    <source>
        <dbReference type="EMBL" id="KAA6332274.1"/>
    </source>
</evidence>
<reference evidence="8" key="1">
    <citation type="submission" date="2019-03" db="EMBL/GenBank/DDBJ databases">
        <title>Single cell metagenomics reveals metabolic interactions within the superorganism composed of flagellate Streblomastix strix and complex community of Bacteroidetes bacteria on its surface.</title>
        <authorList>
            <person name="Treitli S.C."/>
            <person name="Kolisko M."/>
            <person name="Husnik F."/>
            <person name="Keeling P."/>
            <person name="Hampl V."/>
        </authorList>
    </citation>
    <scope>NUCLEOTIDE SEQUENCE</scope>
    <source>
        <strain evidence="8">STM</strain>
    </source>
</reference>
<proteinExistence type="predicted"/>
<evidence type="ECO:0000256" key="4">
    <source>
        <dbReference type="ARBA" id="ARBA00022777"/>
    </source>
</evidence>
<gene>
    <name evidence="8" type="ORF">EZS27_019202</name>
</gene>
<feature type="transmembrane region" description="Helical" evidence="6">
    <location>
        <begin position="436"/>
        <end position="455"/>
    </location>
</feature>
<comment type="caution">
    <text evidence="8">The sequence shown here is derived from an EMBL/GenBank/DDBJ whole genome shotgun (WGS) entry which is preliminary data.</text>
</comment>
<keyword evidence="6" id="KW-0472">Membrane</keyword>
<protein>
    <recommendedName>
        <fullName evidence="2">histidine kinase</fullName>
        <ecNumber evidence="2">2.7.13.3</ecNumber>
    </recommendedName>
</protein>
<dbReference type="PROSITE" id="PS50109">
    <property type="entry name" value="HIS_KIN"/>
    <property type="match status" value="1"/>
</dbReference>